<sequence>MQKKDFVLNIFLTLVMVIFLFLKGRYIDDHAVIVFVAFVVVLLLIWGPQIYKMIKK</sequence>
<keyword evidence="1" id="KW-1133">Transmembrane helix</keyword>
<evidence type="ECO:0000313" key="2">
    <source>
        <dbReference type="EMBL" id="TDG67694.1"/>
    </source>
</evidence>
<comment type="caution">
    <text evidence="2">The sequence shown here is derived from an EMBL/GenBank/DDBJ whole genome shotgun (WGS) entry which is preliminary data.</text>
</comment>
<organism evidence="2 3">
    <name type="scientific">Leuconostoc fallax</name>
    <dbReference type="NCBI Taxonomy" id="1251"/>
    <lineage>
        <taxon>Bacteria</taxon>
        <taxon>Bacillati</taxon>
        <taxon>Bacillota</taxon>
        <taxon>Bacilli</taxon>
        <taxon>Lactobacillales</taxon>
        <taxon>Lactobacillaceae</taxon>
        <taxon>Leuconostoc</taxon>
    </lineage>
</organism>
<keyword evidence="3" id="KW-1185">Reference proteome</keyword>
<feature type="transmembrane region" description="Helical" evidence="1">
    <location>
        <begin position="32"/>
        <end position="51"/>
    </location>
</feature>
<proteinExistence type="predicted"/>
<keyword evidence="1" id="KW-0472">Membrane</keyword>
<feature type="transmembrane region" description="Helical" evidence="1">
    <location>
        <begin position="7"/>
        <end position="26"/>
    </location>
</feature>
<reference evidence="2 3" key="1">
    <citation type="journal article" date="2019" name="Appl. Microbiol. Biotechnol.">
        <title>Uncovering carbohydrate metabolism through a genotype-phenotype association study of 56 lactic acid bacteria genomes.</title>
        <authorList>
            <person name="Buron-Moles G."/>
            <person name="Chailyan A."/>
            <person name="Dolejs I."/>
            <person name="Forster J."/>
            <person name="Miks M.H."/>
        </authorList>
    </citation>
    <scope>NUCLEOTIDE SEQUENCE [LARGE SCALE GENOMIC DNA]</scope>
    <source>
        <strain evidence="2 3">ATCC 700006</strain>
    </source>
</reference>
<dbReference type="Proteomes" id="UP000295681">
    <property type="component" value="Unassembled WGS sequence"/>
</dbReference>
<name>A0A4R5N798_9LACO</name>
<dbReference type="EMBL" id="PUFI01000015">
    <property type="protein sequence ID" value="TDG67694.1"/>
    <property type="molecule type" value="Genomic_DNA"/>
</dbReference>
<evidence type="ECO:0000256" key="1">
    <source>
        <dbReference type="SAM" id="Phobius"/>
    </source>
</evidence>
<accession>A0A4R5N798</accession>
<evidence type="ECO:0000313" key="3">
    <source>
        <dbReference type="Proteomes" id="UP000295681"/>
    </source>
</evidence>
<protein>
    <submittedName>
        <fullName evidence="2">Uncharacterized protein</fullName>
    </submittedName>
</protein>
<keyword evidence="1" id="KW-0812">Transmembrane</keyword>
<dbReference type="AlphaFoldDB" id="A0A4R5N798"/>
<dbReference type="RefSeq" id="WP_010008574.1">
    <property type="nucleotide sequence ID" value="NZ_JAGYGP010000001.1"/>
</dbReference>
<gene>
    <name evidence="2" type="ORF">C5L23_001493</name>
</gene>